<dbReference type="AlphaFoldDB" id="A0A9P5TPJ8"/>
<evidence type="ECO:0000313" key="2">
    <source>
        <dbReference type="EMBL" id="KAF8902034.1"/>
    </source>
</evidence>
<feature type="region of interest" description="Disordered" evidence="1">
    <location>
        <begin position="160"/>
        <end position="204"/>
    </location>
</feature>
<dbReference type="EMBL" id="JADNYJ010000038">
    <property type="protein sequence ID" value="KAF8902034.1"/>
    <property type="molecule type" value="Genomic_DNA"/>
</dbReference>
<reference evidence="2" key="1">
    <citation type="submission" date="2020-11" db="EMBL/GenBank/DDBJ databases">
        <authorList>
            <consortium name="DOE Joint Genome Institute"/>
            <person name="Ahrendt S."/>
            <person name="Riley R."/>
            <person name="Andreopoulos W."/>
            <person name="LaButti K."/>
            <person name="Pangilinan J."/>
            <person name="Ruiz-duenas F.J."/>
            <person name="Barrasa J.M."/>
            <person name="Sanchez-Garcia M."/>
            <person name="Camarero S."/>
            <person name="Miyauchi S."/>
            <person name="Serrano A."/>
            <person name="Linde D."/>
            <person name="Babiker R."/>
            <person name="Drula E."/>
            <person name="Ayuso-Fernandez I."/>
            <person name="Pacheco R."/>
            <person name="Padilla G."/>
            <person name="Ferreira P."/>
            <person name="Barriuso J."/>
            <person name="Kellner H."/>
            <person name="Castanera R."/>
            <person name="Alfaro M."/>
            <person name="Ramirez L."/>
            <person name="Pisabarro A.G."/>
            <person name="Kuo A."/>
            <person name="Tritt A."/>
            <person name="Lipzen A."/>
            <person name="He G."/>
            <person name="Yan M."/>
            <person name="Ng V."/>
            <person name="Cullen D."/>
            <person name="Martin F."/>
            <person name="Rosso M.-N."/>
            <person name="Henrissat B."/>
            <person name="Hibbett D."/>
            <person name="Martinez A.T."/>
            <person name="Grigoriev I.V."/>
        </authorList>
    </citation>
    <scope>NUCLEOTIDE SEQUENCE</scope>
    <source>
        <strain evidence="2">AH 44721</strain>
    </source>
</reference>
<evidence type="ECO:0000256" key="1">
    <source>
        <dbReference type="SAM" id="MobiDB-lite"/>
    </source>
</evidence>
<protein>
    <submittedName>
        <fullName evidence="2">Uncharacterized protein</fullName>
    </submittedName>
</protein>
<accession>A0A9P5TPJ8</accession>
<organism evidence="2 3">
    <name type="scientific">Gymnopilus junonius</name>
    <name type="common">Spectacular rustgill mushroom</name>
    <name type="synonym">Gymnopilus spectabilis subsp. junonius</name>
    <dbReference type="NCBI Taxonomy" id="109634"/>
    <lineage>
        <taxon>Eukaryota</taxon>
        <taxon>Fungi</taxon>
        <taxon>Dikarya</taxon>
        <taxon>Basidiomycota</taxon>
        <taxon>Agaricomycotina</taxon>
        <taxon>Agaricomycetes</taxon>
        <taxon>Agaricomycetidae</taxon>
        <taxon>Agaricales</taxon>
        <taxon>Agaricineae</taxon>
        <taxon>Hymenogastraceae</taxon>
        <taxon>Gymnopilus</taxon>
    </lineage>
</organism>
<proteinExistence type="predicted"/>
<evidence type="ECO:0000313" key="3">
    <source>
        <dbReference type="Proteomes" id="UP000724874"/>
    </source>
</evidence>
<comment type="caution">
    <text evidence="2">The sequence shown here is derived from an EMBL/GenBank/DDBJ whole genome shotgun (WGS) entry which is preliminary data.</text>
</comment>
<sequence>MKKADDRHLGAHYTPHHHHLPGDIVHPWEIPTTNCNDNDEEEEEEKPFEIGLFRQQERAMFTQEIIQQVVIGMGRLDVDFSPRSGSEQAIQPQADISAVMTDNNNPYFPPLPPSTPSQPQSHVAVHHAQPTFHDVSHALLRLPASSGNAYSPGIEFPLEVDPSPASSPRTPIAYERSVGSNPGSGPQASPRKIREEGEDEQATMGRLSSMSLMAAVTASGNKVRFSSTNIVSES</sequence>
<gene>
    <name evidence="2" type="ORF">CPB84DRAFT_1776420</name>
</gene>
<keyword evidence="3" id="KW-1185">Reference proteome</keyword>
<name>A0A9P5TPJ8_GYMJU</name>
<dbReference type="Proteomes" id="UP000724874">
    <property type="component" value="Unassembled WGS sequence"/>
</dbReference>
<dbReference type="OrthoDB" id="340346at2759"/>
<feature type="compositionally biased region" description="Polar residues" evidence="1">
    <location>
        <begin position="178"/>
        <end position="187"/>
    </location>
</feature>